<protein>
    <submittedName>
        <fullName evidence="1">Uncharacterized protein</fullName>
    </submittedName>
</protein>
<dbReference type="EMBL" id="CAUJNA010000113">
    <property type="protein sequence ID" value="CAJ1372083.1"/>
    <property type="molecule type" value="Genomic_DNA"/>
</dbReference>
<evidence type="ECO:0000313" key="1">
    <source>
        <dbReference type="EMBL" id="CAJ1372083.1"/>
    </source>
</evidence>
<name>A0AA36HMZ2_9DINO</name>
<comment type="caution">
    <text evidence="1">The sequence shown here is derived from an EMBL/GenBank/DDBJ whole genome shotgun (WGS) entry which is preliminary data.</text>
</comment>
<organism evidence="1 2">
    <name type="scientific">Effrenium voratum</name>
    <dbReference type="NCBI Taxonomy" id="2562239"/>
    <lineage>
        <taxon>Eukaryota</taxon>
        <taxon>Sar</taxon>
        <taxon>Alveolata</taxon>
        <taxon>Dinophyceae</taxon>
        <taxon>Suessiales</taxon>
        <taxon>Symbiodiniaceae</taxon>
        <taxon>Effrenium</taxon>
    </lineage>
</organism>
<sequence length="224" mass="23202">MLVSISQPGRFTRAMLRLEVPNGHEEAGRLAAASETGINSPPLGLVAEGWFLSACEANLSGEDINATGLADFLYTLGLAIEDTGLAAFLQVSSQDQVTLTGLMQNFSSASVVVPNATLLEVINNLTQNDTSLSLGELFDQLSGMGESLQAQEGVNFEQVSSLLQALQALNALGLDQSTVQSLLGSMALGSLGLGPFAALSGLSLPTNFLSDPSQILQAGFSGQV</sequence>
<accession>A0AA36HMZ2</accession>
<proteinExistence type="predicted"/>
<dbReference type="AlphaFoldDB" id="A0AA36HMZ2"/>
<keyword evidence="2" id="KW-1185">Reference proteome</keyword>
<dbReference type="Proteomes" id="UP001178507">
    <property type="component" value="Unassembled WGS sequence"/>
</dbReference>
<gene>
    <name evidence="1" type="ORF">EVOR1521_LOCUS2234</name>
</gene>
<reference evidence="1" key="1">
    <citation type="submission" date="2023-08" db="EMBL/GenBank/DDBJ databases">
        <authorList>
            <person name="Chen Y."/>
            <person name="Shah S."/>
            <person name="Dougan E. K."/>
            <person name="Thang M."/>
            <person name="Chan C."/>
        </authorList>
    </citation>
    <scope>NUCLEOTIDE SEQUENCE</scope>
</reference>
<evidence type="ECO:0000313" key="2">
    <source>
        <dbReference type="Proteomes" id="UP001178507"/>
    </source>
</evidence>